<dbReference type="InterPro" id="IPR015865">
    <property type="entry name" value="Riboflavin_kinase_bac/euk"/>
</dbReference>
<dbReference type="InterPro" id="IPR015864">
    <property type="entry name" value="FAD_synthase"/>
</dbReference>
<evidence type="ECO:0000256" key="2">
    <source>
        <dbReference type="ARBA" id="ARBA00004726"/>
    </source>
</evidence>
<keyword evidence="5 15" id="KW-0288">FMN</keyword>
<evidence type="ECO:0000256" key="6">
    <source>
        <dbReference type="ARBA" id="ARBA00022679"/>
    </source>
</evidence>
<protein>
    <recommendedName>
        <fullName evidence="15">Riboflavin biosynthesis protein</fullName>
    </recommendedName>
    <domain>
        <recommendedName>
            <fullName evidence="15">Riboflavin kinase</fullName>
            <ecNumber evidence="15">2.7.1.26</ecNumber>
        </recommendedName>
        <alternativeName>
            <fullName evidence="15">Flavokinase</fullName>
        </alternativeName>
    </domain>
    <domain>
        <recommendedName>
            <fullName evidence="15">FMN adenylyltransferase</fullName>
            <ecNumber evidence="15">2.7.7.2</ecNumber>
        </recommendedName>
        <alternativeName>
            <fullName evidence="15">FAD pyrophosphorylase</fullName>
        </alternativeName>
        <alternativeName>
            <fullName evidence="15">FAD synthase</fullName>
        </alternativeName>
    </domain>
</protein>
<evidence type="ECO:0000256" key="1">
    <source>
        <dbReference type="ARBA" id="ARBA00002121"/>
    </source>
</evidence>
<dbReference type="SUPFAM" id="SSF82114">
    <property type="entry name" value="Riboflavin kinase-like"/>
    <property type="match status" value="1"/>
</dbReference>
<evidence type="ECO:0000313" key="18">
    <source>
        <dbReference type="Proteomes" id="UP000703893"/>
    </source>
</evidence>
<dbReference type="Gene3D" id="3.40.50.620">
    <property type="entry name" value="HUPs"/>
    <property type="match status" value="1"/>
</dbReference>
<dbReference type="SUPFAM" id="SSF52374">
    <property type="entry name" value="Nucleotidylyl transferase"/>
    <property type="match status" value="1"/>
</dbReference>
<dbReference type="GO" id="GO:0003919">
    <property type="term" value="F:FMN adenylyltransferase activity"/>
    <property type="evidence" value="ECO:0007669"/>
    <property type="project" value="UniProtKB-UniRule"/>
</dbReference>
<dbReference type="GO" id="GO:0005524">
    <property type="term" value="F:ATP binding"/>
    <property type="evidence" value="ECO:0007669"/>
    <property type="project" value="UniProtKB-UniRule"/>
</dbReference>
<dbReference type="NCBIfam" id="NF004162">
    <property type="entry name" value="PRK05627.1-5"/>
    <property type="match status" value="1"/>
</dbReference>
<comment type="pathway">
    <text evidence="2 15">Cofactor biosynthesis; FAD biosynthesis; FAD from FMN: step 1/1.</text>
</comment>
<dbReference type="NCBIfam" id="TIGR00083">
    <property type="entry name" value="ribF"/>
    <property type="match status" value="1"/>
</dbReference>
<dbReference type="InterPro" id="IPR023468">
    <property type="entry name" value="Riboflavin_kinase"/>
</dbReference>
<evidence type="ECO:0000256" key="8">
    <source>
        <dbReference type="ARBA" id="ARBA00022741"/>
    </source>
</evidence>
<evidence type="ECO:0000256" key="4">
    <source>
        <dbReference type="ARBA" id="ARBA00022630"/>
    </source>
</evidence>
<dbReference type="FunFam" id="3.40.50.620:FF:000021">
    <property type="entry name" value="Riboflavin biosynthesis protein"/>
    <property type="match status" value="1"/>
</dbReference>
<dbReference type="EMBL" id="VGJX01000043">
    <property type="protein sequence ID" value="MBM3273762.1"/>
    <property type="molecule type" value="Genomic_DNA"/>
</dbReference>
<evidence type="ECO:0000256" key="5">
    <source>
        <dbReference type="ARBA" id="ARBA00022643"/>
    </source>
</evidence>
<dbReference type="InterPro" id="IPR002606">
    <property type="entry name" value="Riboflavin_kinase_bac"/>
</dbReference>
<dbReference type="GO" id="GO:0006747">
    <property type="term" value="P:FAD biosynthetic process"/>
    <property type="evidence" value="ECO:0007669"/>
    <property type="project" value="UniProtKB-UniRule"/>
</dbReference>
<dbReference type="NCBIfam" id="NF004160">
    <property type="entry name" value="PRK05627.1-3"/>
    <property type="match status" value="1"/>
</dbReference>
<comment type="function">
    <text evidence="1">Catalyzes the phosphorylation of riboflavin to FMN followed by the adenylation of FMN to FAD.</text>
</comment>
<accession>A0A937X3V1</accession>
<keyword evidence="8 15" id="KW-0547">Nucleotide-binding</keyword>
<evidence type="ECO:0000256" key="10">
    <source>
        <dbReference type="ARBA" id="ARBA00022827"/>
    </source>
</evidence>
<dbReference type="PIRSF" id="PIRSF004491">
    <property type="entry name" value="FAD_Synth"/>
    <property type="match status" value="1"/>
</dbReference>
<dbReference type="AlphaFoldDB" id="A0A937X3V1"/>
<keyword evidence="4 15" id="KW-0285">Flavoprotein</keyword>
<dbReference type="Proteomes" id="UP000703893">
    <property type="component" value="Unassembled WGS sequence"/>
</dbReference>
<feature type="domain" description="Riboflavin kinase" evidence="16">
    <location>
        <begin position="186"/>
        <end position="310"/>
    </location>
</feature>
<keyword evidence="9 15" id="KW-0418">Kinase</keyword>
<name>A0A937X3V1_9BACT</name>
<dbReference type="Gene3D" id="2.40.30.30">
    <property type="entry name" value="Riboflavin kinase-like"/>
    <property type="match status" value="1"/>
</dbReference>
<keyword evidence="12" id="KW-0511">Multifunctional enzyme</keyword>
<keyword evidence="7 15" id="KW-0548">Nucleotidyltransferase</keyword>
<comment type="catalytic activity">
    <reaction evidence="13 15">
        <text>riboflavin + ATP = FMN + ADP + H(+)</text>
        <dbReference type="Rhea" id="RHEA:14357"/>
        <dbReference type="ChEBI" id="CHEBI:15378"/>
        <dbReference type="ChEBI" id="CHEBI:30616"/>
        <dbReference type="ChEBI" id="CHEBI:57986"/>
        <dbReference type="ChEBI" id="CHEBI:58210"/>
        <dbReference type="ChEBI" id="CHEBI:456216"/>
        <dbReference type="EC" id="2.7.1.26"/>
    </reaction>
</comment>
<keyword evidence="10 15" id="KW-0274">FAD</keyword>
<dbReference type="InterPro" id="IPR014729">
    <property type="entry name" value="Rossmann-like_a/b/a_fold"/>
</dbReference>
<comment type="caution">
    <text evidence="17">The sequence shown here is derived from an EMBL/GenBank/DDBJ whole genome shotgun (WGS) entry which is preliminary data.</text>
</comment>
<keyword evidence="6 15" id="KW-0808">Transferase</keyword>
<evidence type="ECO:0000256" key="14">
    <source>
        <dbReference type="ARBA" id="ARBA00049494"/>
    </source>
</evidence>
<dbReference type="FunFam" id="2.40.30.30:FF:000003">
    <property type="entry name" value="Riboflavin biosynthesis protein"/>
    <property type="match status" value="1"/>
</dbReference>
<dbReference type="SMART" id="SM00904">
    <property type="entry name" value="Flavokinase"/>
    <property type="match status" value="1"/>
</dbReference>
<proteinExistence type="inferred from homology"/>
<evidence type="ECO:0000256" key="11">
    <source>
        <dbReference type="ARBA" id="ARBA00022840"/>
    </source>
</evidence>
<evidence type="ECO:0000256" key="13">
    <source>
        <dbReference type="ARBA" id="ARBA00047880"/>
    </source>
</evidence>
<dbReference type="EC" id="2.7.7.2" evidence="15"/>
<sequence>METHFLTFPLGDDAAPAGPCVLALGVFDGVHLGHNAVIGRAISIAQQKALPAAVLTFVEHPRTVLRPDQPVPLLSTWREKRDQIFDLGVDRVIGAHFTPSLAQMEAEAFVRNVLLGHLSAAHVVVGFNFRFGHNAAGGPALISAMADDLGFGFDVVAPFELAGTAVSSSEIRRLLATGDLPGANRLLGQAYALTGLVVGGDQRGRRIGFPTANLHVNERKLLPAFGVYAGFASWAGERHSCVVNIGIRPTFDPPQLKVEAHLLDYSGDLYGQTLAVSLLCRLRAEMAFSSVDALVKQIHDDVGQAREMLLASEAPGK</sequence>
<dbReference type="Pfam" id="PF06574">
    <property type="entry name" value="FAD_syn"/>
    <property type="match status" value="1"/>
</dbReference>
<evidence type="ECO:0000256" key="9">
    <source>
        <dbReference type="ARBA" id="ARBA00022777"/>
    </source>
</evidence>
<evidence type="ECO:0000256" key="3">
    <source>
        <dbReference type="ARBA" id="ARBA00005201"/>
    </source>
</evidence>
<reference evidence="17 18" key="1">
    <citation type="submission" date="2019-03" db="EMBL/GenBank/DDBJ databases">
        <title>Lake Tanganyika Metagenome-Assembled Genomes (MAGs).</title>
        <authorList>
            <person name="Tran P."/>
        </authorList>
    </citation>
    <scope>NUCLEOTIDE SEQUENCE [LARGE SCALE GENOMIC DNA]</scope>
    <source>
        <strain evidence="17">K_DeepCast_65m_m2_236</strain>
    </source>
</reference>
<comment type="similarity">
    <text evidence="15">Belongs to the ribF family.</text>
</comment>
<comment type="pathway">
    <text evidence="3 15">Cofactor biosynthesis; FMN biosynthesis; FMN from riboflavin (ATP route): step 1/1.</text>
</comment>
<dbReference type="PANTHER" id="PTHR22749:SF6">
    <property type="entry name" value="RIBOFLAVIN KINASE"/>
    <property type="match status" value="1"/>
</dbReference>
<dbReference type="CDD" id="cd02064">
    <property type="entry name" value="FAD_synthetase_N"/>
    <property type="match status" value="1"/>
</dbReference>
<comment type="catalytic activity">
    <reaction evidence="14 15">
        <text>FMN + ATP + H(+) = FAD + diphosphate</text>
        <dbReference type="Rhea" id="RHEA:17237"/>
        <dbReference type="ChEBI" id="CHEBI:15378"/>
        <dbReference type="ChEBI" id="CHEBI:30616"/>
        <dbReference type="ChEBI" id="CHEBI:33019"/>
        <dbReference type="ChEBI" id="CHEBI:57692"/>
        <dbReference type="ChEBI" id="CHEBI:58210"/>
        <dbReference type="EC" id="2.7.7.2"/>
    </reaction>
</comment>
<dbReference type="PANTHER" id="PTHR22749">
    <property type="entry name" value="RIBOFLAVIN KINASE/FMN ADENYLYLTRANSFERASE"/>
    <property type="match status" value="1"/>
</dbReference>
<evidence type="ECO:0000256" key="12">
    <source>
        <dbReference type="ARBA" id="ARBA00023268"/>
    </source>
</evidence>
<dbReference type="GO" id="GO:0008531">
    <property type="term" value="F:riboflavin kinase activity"/>
    <property type="evidence" value="ECO:0007669"/>
    <property type="project" value="UniProtKB-UniRule"/>
</dbReference>
<dbReference type="GO" id="GO:0009398">
    <property type="term" value="P:FMN biosynthetic process"/>
    <property type="evidence" value="ECO:0007669"/>
    <property type="project" value="UniProtKB-UniRule"/>
</dbReference>
<evidence type="ECO:0000256" key="7">
    <source>
        <dbReference type="ARBA" id="ARBA00022695"/>
    </source>
</evidence>
<evidence type="ECO:0000256" key="15">
    <source>
        <dbReference type="PIRNR" id="PIRNR004491"/>
    </source>
</evidence>
<evidence type="ECO:0000313" key="17">
    <source>
        <dbReference type="EMBL" id="MBM3273762.1"/>
    </source>
</evidence>
<dbReference type="Pfam" id="PF01687">
    <property type="entry name" value="Flavokinase"/>
    <property type="match status" value="1"/>
</dbReference>
<dbReference type="GO" id="GO:0009231">
    <property type="term" value="P:riboflavin biosynthetic process"/>
    <property type="evidence" value="ECO:0007669"/>
    <property type="project" value="InterPro"/>
</dbReference>
<dbReference type="InterPro" id="IPR023465">
    <property type="entry name" value="Riboflavin_kinase_dom_sf"/>
</dbReference>
<gene>
    <name evidence="17" type="ORF">FJZ00_01315</name>
</gene>
<keyword evidence="11 15" id="KW-0067">ATP-binding</keyword>
<evidence type="ECO:0000259" key="16">
    <source>
        <dbReference type="SMART" id="SM00904"/>
    </source>
</evidence>
<organism evidence="17 18">
    <name type="scientific">Candidatus Tanganyikabacteria bacterium</name>
    <dbReference type="NCBI Taxonomy" id="2961651"/>
    <lineage>
        <taxon>Bacteria</taxon>
        <taxon>Bacillati</taxon>
        <taxon>Candidatus Sericytochromatia</taxon>
        <taxon>Candidatus Tanganyikabacteria</taxon>
    </lineage>
</organism>
<dbReference type="EC" id="2.7.1.26" evidence="15"/>